<dbReference type="Gene3D" id="3.10.110.10">
    <property type="entry name" value="Ubiquitin Conjugating Enzyme"/>
    <property type="match status" value="1"/>
</dbReference>
<dbReference type="InterPro" id="IPR016135">
    <property type="entry name" value="UBQ-conjugating_enzyme/RWD"/>
</dbReference>
<accession>A0A9N9DG38</accession>
<dbReference type="OrthoDB" id="306304at2759"/>
<reference evidence="3" key="1">
    <citation type="submission" date="2021-06" db="EMBL/GenBank/DDBJ databases">
        <authorList>
            <person name="Kallberg Y."/>
            <person name="Tangrot J."/>
            <person name="Rosling A."/>
        </authorList>
    </citation>
    <scope>NUCLEOTIDE SEQUENCE</scope>
    <source>
        <strain evidence="3">FL130A</strain>
    </source>
</reference>
<dbReference type="PANTHER" id="PTHR23306:SF3">
    <property type="entry name" value="TUMOR SUPPRESSOR PROTEIN 101"/>
    <property type="match status" value="1"/>
</dbReference>
<evidence type="ECO:0000259" key="1">
    <source>
        <dbReference type="PROSITE" id="PS50127"/>
    </source>
</evidence>
<dbReference type="InterPro" id="IPR000608">
    <property type="entry name" value="UBC"/>
</dbReference>
<dbReference type="AlphaFoldDB" id="A0A9N9DG38"/>
<evidence type="ECO:0000259" key="2">
    <source>
        <dbReference type="PROSITE" id="PS51322"/>
    </source>
</evidence>
<feature type="domain" description="UEV" evidence="2">
    <location>
        <begin position="6"/>
        <end position="126"/>
    </location>
</feature>
<dbReference type="InterPro" id="IPR008883">
    <property type="entry name" value="UEV_N"/>
</dbReference>
<sequence>MNQINLQTWLKESLIVANYQYLDRVLRDVEETMMLYKTLLPKFESYTYETGNCQLLVCLYGTIPITYRSSPYYIQVAFWIPTEYPHSPPIVFVVPMSNMLIKTGKHVDPNGRCNHPYLTCWQSRSE</sequence>
<dbReference type="Proteomes" id="UP000789508">
    <property type="component" value="Unassembled WGS sequence"/>
</dbReference>
<dbReference type="SUPFAM" id="SSF54495">
    <property type="entry name" value="UBC-like"/>
    <property type="match status" value="1"/>
</dbReference>
<dbReference type="InterPro" id="IPR052070">
    <property type="entry name" value="ESCRT-I_UEV_domain"/>
</dbReference>
<dbReference type="Pfam" id="PF05743">
    <property type="entry name" value="UEV"/>
    <property type="match status" value="1"/>
</dbReference>
<keyword evidence="4" id="KW-1185">Reference proteome</keyword>
<organism evidence="3 4">
    <name type="scientific">Ambispora leptoticha</name>
    <dbReference type="NCBI Taxonomy" id="144679"/>
    <lineage>
        <taxon>Eukaryota</taxon>
        <taxon>Fungi</taxon>
        <taxon>Fungi incertae sedis</taxon>
        <taxon>Mucoromycota</taxon>
        <taxon>Glomeromycotina</taxon>
        <taxon>Glomeromycetes</taxon>
        <taxon>Archaeosporales</taxon>
        <taxon>Ambisporaceae</taxon>
        <taxon>Ambispora</taxon>
    </lineage>
</organism>
<dbReference type="PANTHER" id="PTHR23306">
    <property type="entry name" value="TUMOR SUSCEPTIBILITY GENE 101 PROTEIN-RELATED"/>
    <property type="match status" value="1"/>
</dbReference>
<feature type="non-terminal residue" evidence="3">
    <location>
        <position position="1"/>
    </location>
</feature>
<proteinExistence type="predicted"/>
<gene>
    <name evidence="3" type="ORF">ALEPTO_LOCUS9593</name>
</gene>
<evidence type="ECO:0000313" key="4">
    <source>
        <dbReference type="Proteomes" id="UP000789508"/>
    </source>
</evidence>
<protein>
    <submittedName>
        <fullName evidence="3">12486_t:CDS:1</fullName>
    </submittedName>
</protein>
<dbReference type="GO" id="GO:0015031">
    <property type="term" value="P:protein transport"/>
    <property type="evidence" value="ECO:0007669"/>
    <property type="project" value="InterPro"/>
</dbReference>
<dbReference type="GO" id="GO:0043130">
    <property type="term" value="F:ubiquitin binding"/>
    <property type="evidence" value="ECO:0007669"/>
    <property type="project" value="TreeGrafter"/>
</dbReference>
<feature type="domain" description="UBC core" evidence="1">
    <location>
        <begin position="23"/>
        <end position="126"/>
    </location>
</feature>
<dbReference type="PROSITE" id="PS50127">
    <property type="entry name" value="UBC_2"/>
    <property type="match status" value="1"/>
</dbReference>
<name>A0A9N9DG38_9GLOM</name>
<evidence type="ECO:0000313" key="3">
    <source>
        <dbReference type="EMBL" id="CAG8637526.1"/>
    </source>
</evidence>
<dbReference type="PROSITE" id="PS51322">
    <property type="entry name" value="UEV"/>
    <property type="match status" value="1"/>
</dbReference>
<comment type="caution">
    <text evidence="3">The sequence shown here is derived from an EMBL/GenBank/DDBJ whole genome shotgun (WGS) entry which is preliminary data.</text>
</comment>
<dbReference type="GO" id="GO:0000813">
    <property type="term" value="C:ESCRT I complex"/>
    <property type="evidence" value="ECO:0007669"/>
    <property type="project" value="TreeGrafter"/>
</dbReference>
<dbReference type="EMBL" id="CAJVPS010007739">
    <property type="protein sequence ID" value="CAG8637526.1"/>
    <property type="molecule type" value="Genomic_DNA"/>
</dbReference>
<dbReference type="CDD" id="cd11685">
    <property type="entry name" value="UEV_TSG101-like"/>
    <property type="match status" value="1"/>
</dbReference>